<gene>
    <name evidence="1" type="ORF">L6452_11554</name>
</gene>
<dbReference type="Proteomes" id="UP001055879">
    <property type="component" value="Linkage Group LG03"/>
</dbReference>
<sequence>MLTAQLVVGVHGGNVIPVIITVSGSMEEEETVSSSQRQAKSSGSRQDEADPVAVRTQKPYFAASAKPDSSSKSSNSGYSYLSPSSDIQLTQSTTNLAK</sequence>
<reference evidence="1 2" key="2">
    <citation type="journal article" date="2022" name="Mol. Ecol. Resour.">
        <title>The genomes of chicory, endive, great burdock and yacon provide insights into Asteraceae paleo-polyploidization history and plant inulin production.</title>
        <authorList>
            <person name="Fan W."/>
            <person name="Wang S."/>
            <person name="Wang H."/>
            <person name="Wang A."/>
            <person name="Jiang F."/>
            <person name="Liu H."/>
            <person name="Zhao H."/>
            <person name="Xu D."/>
            <person name="Zhang Y."/>
        </authorList>
    </citation>
    <scope>NUCLEOTIDE SEQUENCE [LARGE SCALE GENOMIC DNA]</scope>
    <source>
        <strain evidence="2">cv. Niubang</strain>
    </source>
</reference>
<evidence type="ECO:0000313" key="2">
    <source>
        <dbReference type="Proteomes" id="UP001055879"/>
    </source>
</evidence>
<accession>A0ACB9DPT3</accession>
<keyword evidence="2" id="KW-1185">Reference proteome</keyword>
<comment type="caution">
    <text evidence="1">The sequence shown here is derived from an EMBL/GenBank/DDBJ whole genome shotgun (WGS) entry which is preliminary data.</text>
</comment>
<organism evidence="1 2">
    <name type="scientific">Arctium lappa</name>
    <name type="common">Greater burdock</name>
    <name type="synonym">Lappa major</name>
    <dbReference type="NCBI Taxonomy" id="4217"/>
    <lineage>
        <taxon>Eukaryota</taxon>
        <taxon>Viridiplantae</taxon>
        <taxon>Streptophyta</taxon>
        <taxon>Embryophyta</taxon>
        <taxon>Tracheophyta</taxon>
        <taxon>Spermatophyta</taxon>
        <taxon>Magnoliopsida</taxon>
        <taxon>eudicotyledons</taxon>
        <taxon>Gunneridae</taxon>
        <taxon>Pentapetalae</taxon>
        <taxon>asterids</taxon>
        <taxon>campanulids</taxon>
        <taxon>Asterales</taxon>
        <taxon>Asteraceae</taxon>
        <taxon>Carduoideae</taxon>
        <taxon>Cardueae</taxon>
        <taxon>Arctiinae</taxon>
        <taxon>Arctium</taxon>
    </lineage>
</organism>
<proteinExistence type="predicted"/>
<reference evidence="2" key="1">
    <citation type="journal article" date="2022" name="Mol. Ecol. Resour.">
        <title>The genomes of chicory, endive, great burdock and yacon provide insights into Asteraceae palaeo-polyploidization history and plant inulin production.</title>
        <authorList>
            <person name="Fan W."/>
            <person name="Wang S."/>
            <person name="Wang H."/>
            <person name="Wang A."/>
            <person name="Jiang F."/>
            <person name="Liu H."/>
            <person name="Zhao H."/>
            <person name="Xu D."/>
            <person name="Zhang Y."/>
        </authorList>
    </citation>
    <scope>NUCLEOTIDE SEQUENCE [LARGE SCALE GENOMIC DNA]</scope>
    <source>
        <strain evidence="2">cv. Niubang</strain>
    </source>
</reference>
<dbReference type="EMBL" id="CM042049">
    <property type="protein sequence ID" value="KAI3748471.1"/>
    <property type="molecule type" value="Genomic_DNA"/>
</dbReference>
<protein>
    <submittedName>
        <fullName evidence="1">Uncharacterized protein</fullName>
    </submittedName>
</protein>
<evidence type="ECO:0000313" key="1">
    <source>
        <dbReference type="EMBL" id="KAI3748471.1"/>
    </source>
</evidence>
<name>A0ACB9DPT3_ARCLA</name>